<gene>
    <name evidence="1" type="ORF">ACFOEI_12550</name>
</gene>
<dbReference type="EMBL" id="JBHRUH010000020">
    <property type="protein sequence ID" value="MFC3292894.1"/>
    <property type="molecule type" value="Genomic_DNA"/>
</dbReference>
<dbReference type="Proteomes" id="UP001595640">
    <property type="component" value="Unassembled WGS sequence"/>
</dbReference>
<evidence type="ECO:0000313" key="1">
    <source>
        <dbReference type="EMBL" id="MFC3292894.1"/>
    </source>
</evidence>
<sequence>MVFNTAFDAWMRRYLAR</sequence>
<reference evidence="2" key="1">
    <citation type="journal article" date="2019" name="Int. J. Syst. Evol. Microbiol.">
        <title>The Global Catalogue of Microorganisms (GCM) 10K type strain sequencing project: providing services to taxonomists for standard genome sequencing and annotation.</title>
        <authorList>
            <consortium name="The Broad Institute Genomics Platform"/>
            <consortium name="The Broad Institute Genome Sequencing Center for Infectious Disease"/>
            <person name="Wu L."/>
            <person name="Ma J."/>
        </authorList>
    </citation>
    <scope>NUCLEOTIDE SEQUENCE [LARGE SCALE GENOMIC DNA]</scope>
    <source>
        <strain evidence="2">KCTC 12847</strain>
    </source>
</reference>
<comment type="caution">
    <text evidence="1">The sequence shown here is derived from an EMBL/GenBank/DDBJ whole genome shotgun (WGS) entry which is preliminary data.</text>
</comment>
<accession>A0ABV7M2B2</accession>
<evidence type="ECO:0000313" key="2">
    <source>
        <dbReference type="Proteomes" id="UP001595640"/>
    </source>
</evidence>
<protein>
    <submittedName>
        <fullName evidence="1">Uncharacterized protein</fullName>
    </submittedName>
</protein>
<keyword evidence="2" id="KW-1185">Reference proteome</keyword>
<organism evidence="1 2">
    <name type="scientific">Modicisalibacter luteus</name>
    <dbReference type="NCBI Taxonomy" id="453962"/>
    <lineage>
        <taxon>Bacteria</taxon>
        <taxon>Pseudomonadati</taxon>
        <taxon>Pseudomonadota</taxon>
        <taxon>Gammaproteobacteria</taxon>
        <taxon>Oceanospirillales</taxon>
        <taxon>Halomonadaceae</taxon>
        <taxon>Modicisalibacter</taxon>
    </lineage>
</organism>
<name>A0ABV7M2B2_9GAMM</name>
<dbReference type="RefSeq" id="WP_229804369.1">
    <property type="nucleotide sequence ID" value="NZ_BMXD01000023.1"/>
</dbReference>
<proteinExistence type="predicted"/>